<dbReference type="PANTHER" id="PTHR13366:SF0">
    <property type="entry name" value="HEAT REPEAT-CONTAINING PROTEIN 6"/>
    <property type="match status" value="1"/>
</dbReference>
<sequence>MASSSSAIRSWRTAFLTLRDETLASPPPQVLLALLQDLMLSHSFDVLVSAAPDLPPHEVNSDLVLLAELASDSSVCRDSDDVLLWTCHLIHEVSCKLFLDISSSSWTIILRILQKVLEHSFGDSDNKSSESSNKTRVMAEVLDILRLSMKTYRRHNSHLEIMESARLLVCTVSYLHAELLNLHYPHGIRGPSNDSLSRNPICNNLWDAQSLALSIMCDSLTGIVSSIPIDLWQSTIEVLRKVMDYLTSKNLLLENSVMSRLLTNLLNVLHIVLLEPKGSLSGHVPGLVAALQLFLSYGLASGTPLPFLINDFKGKSLTSNGLESRLGKSRKSDAGPYRPPHLRKKDGFSNNPADTQCSDYLSPNFGFTSSDSDHSDNDGSAKHVDRYRSSKVRLAALVCIQDLCHADPKSLSSLWTLLLPENDVLQPRKYEANLMASLLFDPIIKVRMESASTLASMLDGHSLTLSQVAEYNESSKRGSFTTLSSSLGQKLKQFHTGLLYLLQHETHNGLLASSLKVILLLISATPYERMPSNLLPTLIGSLHSKVKEIPLSKSSNMDLLVNGLACLAVCFSRSPPSFHVLKFLEEDISQGFSNNQPESSMFCFLFHLSESKNHPSIIYEALQILRAASHNYPRIATRIWGHISVTVSELLLVGRWDSDSEICTNSCKEEFSKTVSATTEKCLMAAIKVLDECLRAVSEFKGVDDFQDLRLLDIQRISSSTRTKKISSAPSFELDLADLDTSNGVSTSHGIDQWNEVISNHLPKSLPHASPMVRAASLTCFAGMTSSVFTSLTKGKQEFVISSAVTAALSDAVPSVRLAACRAIGVLTCFSCIVSRSKVINEFIRAADYNSHDPQSSVRITASWALANICDALRHRETELISVICEDETTHRDSISLLVESALRLTKDSDKVRLSQANTLLVTYIKSNAVRALGNLSRFISLPSYSAAEKLKSFSALNFNGNHFWLEKMVQAFVSCVTTGNVKVQWNVCHALSNLFMNETIKLHQMSWAPTVYSILLLLLRDSTNFKIRIHAAVALAVPTSRLAYGSSFSDVVQSIEHVRESLVLDTSSTPSNFKYKDNLTKQMTLTTLHVLGFVSPSDDQALRDFLFKKAPLLEEWFKGLTSTSATCGQPSSKGSSSTHNEEDAFLSSVTNRTILLAGLESLINVYRSSNHHIVSQRFEKLLNSLS</sequence>
<reference evidence="3 4" key="1">
    <citation type="submission" date="2020-08" db="EMBL/GenBank/DDBJ databases">
        <title>Plant Genome Project.</title>
        <authorList>
            <person name="Zhang R.-G."/>
        </authorList>
    </citation>
    <scope>NUCLEOTIDE SEQUENCE [LARGE SCALE GENOMIC DNA]</scope>
    <source>
        <tissue evidence="3">Rhizome</tissue>
    </source>
</reference>
<dbReference type="InterPro" id="IPR052107">
    <property type="entry name" value="HEAT6"/>
</dbReference>
<evidence type="ECO:0000313" key="3">
    <source>
        <dbReference type="EMBL" id="KAG6530307.1"/>
    </source>
</evidence>
<evidence type="ECO:0000313" key="4">
    <source>
        <dbReference type="Proteomes" id="UP000734854"/>
    </source>
</evidence>
<dbReference type="Gene3D" id="1.25.10.10">
    <property type="entry name" value="Leucine-rich Repeat Variant"/>
    <property type="match status" value="2"/>
</dbReference>
<dbReference type="InterPro" id="IPR025283">
    <property type="entry name" value="DUF4042"/>
</dbReference>
<dbReference type="AlphaFoldDB" id="A0A8J5I043"/>
<dbReference type="EMBL" id="JACMSC010000003">
    <property type="protein sequence ID" value="KAG6530307.1"/>
    <property type="molecule type" value="Genomic_DNA"/>
</dbReference>
<dbReference type="PANTHER" id="PTHR13366">
    <property type="entry name" value="MALARIA ANTIGEN-RELATED"/>
    <property type="match status" value="1"/>
</dbReference>
<gene>
    <name evidence="3" type="ORF">ZIOFF_012534</name>
</gene>
<dbReference type="Pfam" id="PF13251">
    <property type="entry name" value="DUF4042"/>
    <property type="match status" value="1"/>
</dbReference>
<accession>A0A8J5I043</accession>
<dbReference type="InterPro" id="IPR011989">
    <property type="entry name" value="ARM-like"/>
</dbReference>
<dbReference type="SUPFAM" id="SSF48371">
    <property type="entry name" value="ARM repeat"/>
    <property type="match status" value="2"/>
</dbReference>
<evidence type="ECO:0000259" key="2">
    <source>
        <dbReference type="Pfam" id="PF13251"/>
    </source>
</evidence>
<protein>
    <recommendedName>
        <fullName evidence="2">DUF4042 domain-containing protein</fullName>
    </recommendedName>
</protein>
<name>A0A8J5I043_ZINOF</name>
<keyword evidence="4" id="KW-1185">Reference proteome</keyword>
<dbReference type="Proteomes" id="UP000734854">
    <property type="component" value="Unassembled WGS sequence"/>
</dbReference>
<feature type="domain" description="DUF4042" evidence="2">
    <location>
        <begin position="391"/>
        <end position="572"/>
    </location>
</feature>
<organism evidence="3 4">
    <name type="scientific">Zingiber officinale</name>
    <name type="common">Ginger</name>
    <name type="synonym">Amomum zingiber</name>
    <dbReference type="NCBI Taxonomy" id="94328"/>
    <lineage>
        <taxon>Eukaryota</taxon>
        <taxon>Viridiplantae</taxon>
        <taxon>Streptophyta</taxon>
        <taxon>Embryophyta</taxon>
        <taxon>Tracheophyta</taxon>
        <taxon>Spermatophyta</taxon>
        <taxon>Magnoliopsida</taxon>
        <taxon>Liliopsida</taxon>
        <taxon>Zingiberales</taxon>
        <taxon>Zingiberaceae</taxon>
        <taxon>Zingiber</taxon>
    </lineage>
</organism>
<comment type="caution">
    <text evidence="3">The sequence shown here is derived from an EMBL/GenBank/DDBJ whole genome shotgun (WGS) entry which is preliminary data.</text>
</comment>
<proteinExistence type="predicted"/>
<evidence type="ECO:0000256" key="1">
    <source>
        <dbReference type="SAM" id="MobiDB-lite"/>
    </source>
</evidence>
<dbReference type="InterPro" id="IPR016024">
    <property type="entry name" value="ARM-type_fold"/>
</dbReference>
<feature type="region of interest" description="Disordered" evidence="1">
    <location>
        <begin position="323"/>
        <end position="353"/>
    </location>
</feature>